<dbReference type="Proteomes" id="UP001234989">
    <property type="component" value="Chromosome 4"/>
</dbReference>
<evidence type="ECO:0000256" key="4">
    <source>
        <dbReference type="PROSITE-ProRule" id="PRU00325"/>
    </source>
</evidence>
<evidence type="ECO:0000256" key="1">
    <source>
        <dbReference type="ARBA" id="ARBA00022723"/>
    </source>
</evidence>
<gene>
    <name evidence="7" type="ORF">MTR67_016190</name>
</gene>
<accession>A0AAF0QI87</accession>
<dbReference type="Pfam" id="PF04434">
    <property type="entry name" value="SWIM"/>
    <property type="match status" value="1"/>
</dbReference>
<keyword evidence="3" id="KW-0862">Zinc</keyword>
<dbReference type="PROSITE" id="PS50966">
    <property type="entry name" value="ZF_SWIM"/>
    <property type="match status" value="1"/>
</dbReference>
<reference evidence="7" key="1">
    <citation type="submission" date="2023-08" db="EMBL/GenBank/DDBJ databases">
        <title>A de novo genome assembly of Solanum verrucosum Schlechtendal, a Mexican diploid species geographically isolated from the other diploid A-genome species in potato relatives.</title>
        <authorList>
            <person name="Hosaka K."/>
        </authorList>
    </citation>
    <scope>NUCLEOTIDE SEQUENCE</scope>
    <source>
        <tissue evidence="7">Young leaves</tissue>
    </source>
</reference>
<dbReference type="InterPro" id="IPR007527">
    <property type="entry name" value="Znf_SWIM"/>
</dbReference>
<dbReference type="InterPro" id="IPR018289">
    <property type="entry name" value="MULE_transposase_dom"/>
</dbReference>
<keyword evidence="2 4" id="KW-0863">Zinc-finger</keyword>
<feature type="compositionally biased region" description="Basic and acidic residues" evidence="5">
    <location>
        <begin position="650"/>
        <end position="680"/>
    </location>
</feature>
<dbReference type="InterPro" id="IPR006564">
    <property type="entry name" value="Znf_PMZ"/>
</dbReference>
<evidence type="ECO:0000256" key="2">
    <source>
        <dbReference type="ARBA" id="ARBA00022771"/>
    </source>
</evidence>
<keyword evidence="1" id="KW-0479">Metal-binding</keyword>
<dbReference type="AlphaFoldDB" id="A0AAF0QI87"/>
<feature type="region of interest" description="Disordered" evidence="5">
    <location>
        <begin position="114"/>
        <end position="134"/>
    </location>
</feature>
<feature type="region of interest" description="Disordered" evidence="5">
    <location>
        <begin position="633"/>
        <end position="685"/>
    </location>
</feature>
<feature type="compositionally biased region" description="Basic residues" evidence="5">
    <location>
        <begin position="636"/>
        <end position="649"/>
    </location>
</feature>
<dbReference type="Pfam" id="PF03108">
    <property type="entry name" value="DBD_Tnp_Mut"/>
    <property type="match status" value="1"/>
</dbReference>
<dbReference type="PANTHER" id="PTHR31973">
    <property type="entry name" value="POLYPROTEIN, PUTATIVE-RELATED"/>
    <property type="match status" value="1"/>
</dbReference>
<dbReference type="SMART" id="SM00575">
    <property type="entry name" value="ZnF_PMZ"/>
    <property type="match status" value="1"/>
</dbReference>
<dbReference type="EMBL" id="CP133615">
    <property type="protein sequence ID" value="WMV22805.1"/>
    <property type="molecule type" value="Genomic_DNA"/>
</dbReference>
<evidence type="ECO:0000256" key="3">
    <source>
        <dbReference type="ARBA" id="ARBA00022833"/>
    </source>
</evidence>
<organism evidence="7 8">
    <name type="scientific">Solanum verrucosum</name>
    <dbReference type="NCBI Taxonomy" id="315347"/>
    <lineage>
        <taxon>Eukaryota</taxon>
        <taxon>Viridiplantae</taxon>
        <taxon>Streptophyta</taxon>
        <taxon>Embryophyta</taxon>
        <taxon>Tracheophyta</taxon>
        <taxon>Spermatophyta</taxon>
        <taxon>Magnoliopsida</taxon>
        <taxon>eudicotyledons</taxon>
        <taxon>Gunneridae</taxon>
        <taxon>Pentapetalae</taxon>
        <taxon>asterids</taxon>
        <taxon>lamiids</taxon>
        <taxon>Solanales</taxon>
        <taxon>Solanaceae</taxon>
        <taxon>Solanoideae</taxon>
        <taxon>Solaneae</taxon>
        <taxon>Solanum</taxon>
    </lineage>
</organism>
<evidence type="ECO:0000259" key="6">
    <source>
        <dbReference type="PROSITE" id="PS50966"/>
    </source>
</evidence>
<feature type="domain" description="SWIM-type" evidence="6">
    <location>
        <begin position="558"/>
        <end position="590"/>
    </location>
</feature>
<keyword evidence="8" id="KW-1185">Reference proteome</keyword>
<dbReference type="PANTHER" id="PTHR31973:SF187">
    <property type="entry name" value="MUTATOR TRANSPOSASE MUDRA PROTEIN"/>
    <property type="match status" value="1"/>
</dbReference>
<protein>
    <recommendedName>
        <fullName evidence="6">SWIM-type domain-containing protein</fullName>
    </recommendedName>
</protein>
<dbReference type="GO" id="GO:0008270">
    <property type="term" value="F:zinc ion binding"/>
    <property type="evidence" value="ECO:0007669"/>
    <property type="project" value="UniProtKB-KW"/>
</dbReference>
<name>A0AAF0QI87_SOLVR</name>
<dbReference type="Pfam" id="PF10551">
    <property type="entry name" value="MULE"/>
    <property type="match status" value="1"/>
</dbReference>
<evidence type="ECO:0000313" key="8">
    <source>
        <dbReference type="Proteomes" id="UP001234989"/>
    </source>
</evidence>
<evidence type="ECO:0000313" key="7">
    <source>
        <dbReference type="EMBL" id="WMV22805.1"/>
    </source>
</evidence>
<proteinExistence type="predicted"/>
<dbReference type="InterPro" id="IPR004332">
    <property type="entry name" value="Transposase_MuDR"/>
</dbReference>
<sequence>MRKGDTTWGISSQFEKNLSVVLAEEVQGDSVLSLRDDVVKVVQDNMVGEVEDDNFNDPDYNLEEGDEDYHDVVTERRHMKVKGRPKKNIDSRMIGVGPSTTGILIPQVNQNAESDYDDSDELLEGGTDSEDEVEYKEYDAENDNPILEVGMKFASFEQFKEVCMNWGIKHMRQIHFATNDKRRCICKCKQFGCPFHVFASPISKFDPTIQIKTLNINHTGPTVFDNFHLTHQWIARKYFNIFRIDPTWSVKGIIAIVQKDLGYTIEYMKAWRAKRQALKWVYGDEGAQYEKLLRYRADLLNTNPGSNVEIWRDESKFKGFYVCLAPLKEAFKSGCRPLISLDGCWLKGTYGGNLLAAVAIDPNNCIFPVAYAVIADAESKETWSWFLTNLGYDLEITNSHHIAFMSDRQKGLIGAVKDLFPEAEHRNCVRHMYQNFRQKHKGKALKDLVWNAARASNETRALFKTHSRCDMLLNNLCESFNRYILDARDKAIITLLEMIKNKLMKRLYKKKEWINKYQGLICPKIEKKLNQIRLEAALFRPNFSSGPKVSVEGPGGPFIVDMQKGSCTCRRCDLTGLPCPHALVSIHGNGDRVEDYVNVYYKVETFNVYSHFINPTNPEDHWPEVMNSGEVLPPKIVRKKRGRKPKLRRKEAEELQKQKQAEAQRQSESRSAKRGEELAPKKKSKKGTIHIKCSICNKDGHNARGHYKYVNIVVPETRQPFETQDLVSEYVSWGYSNQFNHDTWDNSQLEESRQKSTGVECIQDGVVVQVTYVVNVSDKGADCVRGAWCAQDEIVDCVRETWCTQDESVDCVRGTRCAQDETVDCVRGDRCAQDESVDCVRGARRAQDESANYVRGDQCAQDESAHAGLSKKGRIYKKNVMKDYVCEASMKRSRKC</sequence>
<evidence type="ECO:0000256" key="5">
    <source>
        <dbReference type="SAM" id="MobiDB-lite"/>
    </source>
</evidence>